<dbReference type="EMBL" id="FRXN01000002">
    <property type="protein sequence ID" value="SHO62120.1"/>
    <property type="molecule type" value="Genomic_DNA"/>
</dbReference>
<name>A0A1M7ZB91_9BACT</name>
<dbReference type="AlphaFoldDB" id="A0A1M7ZB91"/>
<dbReference type="SUPFAM" id="SSF50969">
    <property type="entry name" value="YVTN repeat-like/Quinoprotein amine dehydrogenase"/>
    <property type="match status" value="1"/>
</dbReference>
<evidence type="ECO:0008006" key="3">
    <source>
        <dbReference type="Google" id="ProtNLM"/>
    </source>
</evidence>
<evidence type="ECO:0000313" key="2">
    <source>
        <dbReference type="Proteomes" id="UP000184609"/>
    </source>
</evidence>
<dbReference type="PROSITE" id="PS51257">
    <property type="entry name" value="PROKAR_LIPOPROTEIN"/>
    <property type="match status" value="1"/>
</dbReference>
<dbReference type="InterPro" id="IPR025316">
    <property type="entry name" value="DUF4221"/>
</dbReference>
<dbReference type="STRING" id="1073327.SAMN04488108_1892"/>
<dbReference type="RefSeq" id="WP_073571518.1">
    <property type="nucleotide sequence ID" value="NZ_FRXN01000002.1"/>
</dbReference>
<dbReference type="Pfam" id="PF13970">
    <property type="entry name" value="DUF4221"/>
    <property type="match status" value="1"/>
</dbReference>
<organism evidence="1 2">
    <name type="scientific">Algoriphagus zhangzhouensis</name>
    <dbReference type="NCBI Taxonomy" id="1073327"/>
    <lineage>
        <taxon>Bacteria</taxon>
        <taxon>Pseudomonadati</taxon>
        <taxon>Bacteroidota</taxon>
        <taxon>Cytophagia</taxon>
        <taxon>Cytophagales</taxon>
        <taxon>Cyclobacteriaceae</taxon>
        <taxon>Algoriphagus</taxon>
    </lineage>
</organism>
<gene>
    <name evidence="1" type="ORF">SAMN04488108_1892</name>
</gene>
<keyword evidence="2" id="KW-1185">Reference proteome</keyword>
<reference evidence="2" key="1">
    <citation type="submission" date="2016-12" db="EMBL/GenBank/DDBJ databases">
        <authorList>
            <person name="Varghese N."/>
            <person name="Submissions S."/>
        </authorList>
    </citation>
    <scope>NUCLEOTIDE SEQUENCE [LARGE SCALE GENOMIC DNA]</scope>
    <source>
        <strain evidence="2">DSM 25035</strain>
    </source>
</reference>
<accession>A0A1M7ZB91</accession>
<dbReference type="Proteomes" id="UP000184609">
    <property type="component" value="Unassembled WGS sequence"/>
</dbReference>
<sequence>MKNLSVLFLIALLFSCSRNEENKDSSSSNILEDLTFTVDTLVMDPGEDIFNLGMGIRSLDLSQDKKFLYYFENMPPKLLKVDLEKEILISKTDFEPEGPNGIGVFVGTIQVGPDGKLALLGNNGVYGVFDQNGTKIENLNNKPEGIDPNLAENNFSLYGNSIYDWENEKIYSWPVDTEFKSSSQKPGLITIDLASNSAKIIEAPEMDIVDQYSIVFEQNGSFRVSPQEVQLSEHDSKILISCSAMGDFYEFDPATEEIKFIQIDHHLVPNKLTGEINNRPESEEGFMDEMAKVNAQIYYQKLHWDPKRQIFLRLAQKVFMPKTPDEEYKFEYFLLAYDKEFNLLGETKLDQKERIDYNVFFKDGKLWSYVNVEDELGFAVFTFDF</sequence>
<dbReference type="InterPro" id="IPR011044">
    <property type="entry name" value="Quino_amine_DH_bsu"/>
</dbReference>
<protein>
    <recommendedName>
        <fullName evidence="3">DUF4221 domain-containing protein</fullName>
    </recommendedName>
</protein>
<dbReference type="OrthoDB" id="833511at2"/>
<proteinExistence type="predicted"/>
<evidence type="ECO:0000313" key="1">
    <source>
        <dbReference type="EMBL" id="SHO62120.1"/>
    </source>
</evidence>